<sequence length="178" mass="18702">MSEQQEGMVAAPADTSAGVVTTSSESESSPATTTTSPASSPSPPLAQGEPVLSDSEDSDTKVITGTDTATVSSASTMITPQEAAAIASVLTLSEDSTCIPRVKFTEQPPNPFSTTNVIRSKRWYAVYKGHFVGVFPDAFIANHATLTVSGGSQKMLTSQEEAMAAFNRAWHSRDLEII</sequence>
<proteinExistence type="predicted"/>
<comment type="caution">
    <text evidence="2">The sequence shown here is derived from an EMBL/GenBank/DDBJ whole genome shotgun (WGS) entry which is preliminary data.</text>
</comment>
<name>A0AA39MKQ5_9AGAR</name>
<dbReference type="EMBL" id="JAUEPT010000046">
    <property type="protein sequence ID" value="KAK0437897.1"/>
    <property type="molecule type" value="Genomic_DNA"/>
</dbReference>
<evidence type="ECO:0000313" key="3">
    <source>
        <dbReference type="Proteomes" id="UP001175226"/>
    </source>
</evidence>
<evidence type="ECO:0000256" key="1">
    <source>
        <dbReference type="SAM" id="MobiDB-lite"/>
    </source>
</evidence>
<dbReference type="Proteomes" id="UP001175226">
    <property type="component" value="Unassembled WGS sequence"/>
</dbReference>
<feature type="region of interest" description="Disordered" evidence="1">
    <location>
        <begin position="1"/>
        <end position="61"/>
    </location>
</feature>
<accession>A0AA39MKQ5</accession>
<keyword evidence="3" id="KW-1185">Reference proteome</keyword>
<gene>
    <name evidence="2" type="ORF">EV421DRAFT_1907097</name>
</gene>
<reference evidence="2" key="1">
    <citation type="submission" date="2023-06" db="EMBL/GenBank/DDBJ databases">
        <authorList>
            <consortium name="Lawrence Berkeley National Laboratory"/>
            <person name="Ahrendt S."/>
            <person name="Sahu N."/>
            <person name="Indic B."/>
            <person name="Wong-Bajracharya J."/>
            <person name="Merenyi Z."/>
            <person name="Ke H.-M."/>
            <person name="Monk M."/>
            <person name="Kocsube S."/>
            <person name="Drula E."/>
            <person name="Lipzen A."/>
            <person name="Balint B."/>
            <person name="Henrissat B."/>
            <person name="Andreopoulos B."/>
            <person name="Martin F.M."/>
            <person name="Harder C.B."/>
            <person name="Rigling D."/>
            <person name="Ford K.L."/>
            <person name="Foster G.D."/>
            <person name="Pangilinan J."/>
            <person name="Papanicolaou A."/>
            <person name="Barry K."/>
            <person name="LaButti K."/>
            <person name="Viragh M."/>
            <person name="Koriabine M."/>
            <person name="Yan M."/>
            <person name="Riley R."/>
            <person name="Champramary S."/>
            <person name="Plett K.L."/>
            <person name="Tsai I.J."/>
            <person name="Slot J."/>
            <person name="Sipos G."/>
            <person name="Plett J."/>
            <person name="Nagy L.G."/>
            <person name="Grigoriev I.V."/>
        </authorList>
    </citation>
    <scope>NUCLEOTIDE SEQUENCE</scope>
    <source>
        <strain evidence="2">FPL87.14</strain>
    </source>
</reference>
<feature type="compositionally biased region" description="Low complexity" evidence="1">
    <location>
        <begin position="21"/>
        <end position="39"/>
    </location>
</feature>
<organism evidence="2 3">
    <name type="scientific">Armillaria borealis</name>
    <dbReference type="NCBI Taxonomy" id="47425"/>
    <lineage>
        <taxon>Eukaryota</taxon>
        <taxon>Fungi</taxon>
        <taxon>Dikarya</taxon>
        <taxon>Basidiomycota</taxon>
        <taxon>Agaricomycotina</taxon>
        <taxon>Agaricomycetes</taxon>
        <taxon>Agaricomycetidae</taxon>
        <taxon>Agaricales</taxon>
        <taxon>Marasmiineae</taxon>
        <taxon>Physalacriaceae</taxon>
        <taxon>Armillaria</taxon>
    </lineage>
</organism>
<dbReference type="AlphaFoldDB" id="A0AA39MKQ5"/>
<protein>
    <submittedName>
        <fullName evidence="2">Uncharacterized protein</fullName>
    </submittedName>
</protein>
<evidence type="ECO:0000313" key="2">
    <source>
        <dbReference type="EMBL" id="KAK0437897.1"/>
    </source>
</evidence>